<accession>A0A1N6JIP2</accession>
<evidence type="ECO:0000259" key="2">
    <source>
        <dbReference type="Pfam" id="PF14470"/>
    </source>
</evidence>
<feature type="compositionally biased region" description="Basic and acidic residues" evidence="1">
    <location>
        <begin position="157"/>
        <end position="171"/>
    </location>
</feature>
<dbReference type="RefSeq" id="WP_083600810.1">
    <property type="nucleotide sequence ID" value="NZ_FSRK01000003.1"/>
</dbReference>
<reference evidence="4" key="1">
    <citation type="submission" date="2016-11" db="EMBL/GenBank/DDBJ databases">
        <authorList>
            <person name="Varghese N."/>
            <person name="Submissions S."/>
        </authorList>
    </citation>
    <scope>NUCLEOTIDE SEQUENCE [LARGE SCALE GENOMIC DNA]</scope>
    <source>
        <strain evidence="4">DSM 27623</strain>
    </source>
</reference>
<name>A0A1N6JIP2_9FLAO</name>
<evidence type="ECO:0000313" key="4">
    <source>
        <dbReference type="Proteomes" id="UP000185207"/>
    </source>
</evidence>
<dbReference type="EMBL" id="FSRK01000003">
    <property type="protein sequence ID" value="SIO44061.1"/>
    <property type="molecule type" value="Genomic_DNA"/>
</dbReference>
<dbReference type="Pfam" id="PF14470">
    <property type="entry name" value="bPH_3"/>
    <property type="match status" value="1"/>
</dbReference>
<dbReference type="STRING" id="1416779.SAMN05444409_3442"/>
<gene>
    <name evidence="3" type="ORF">SAMN05444409_3442</name>
</gene>
<evidence type="ECO:0000313" key="3">
    <source>
        <dbReference type="EMBL" id="SIO44061.1"/>
    </source>
</evidence>
<organism evidence="3 4">
    <name type="scientific">Epilithonimonas zeae</name>
    <dbReference type="NCBI Taxonomy" id="1416779"/>
    <lineage>
        <taxon>Bacteria</taxon>
        <taxon>Pseudomonadati</taxon>
        <taxon>Bacteroidota</taxon>
        <taxon>Flavobacteriia</taxon>
        <taxon>Flavobacteriales</taxon>
        <taxon>Weeksellaceae</taxon>
        <taxon>Chryseobacterium group</taxon>
        <taxon>Epilithonimonas</taxon>
    </lineage>
</organism>
<proteinExistence type="predicted"/>
<feature type="region of interest" description="Disordered" evidence="1">
    <location>
        <begin position="151"/>
        <end position="175"/>
    </location>
</feature>
<keyword evidence="4" id="KW-1185">Reference proteome</keyword>
<dbReference type="InterPro" id="IPR039519">
    <property type="entry name" value="YokE-like_PH"/>
</dbReference>
<sequence length="208" mass="23807">MINDIKKFLNEDQDPKAVEKISEKVNDLLTNGETVEYIAVQNKPAINISPDSIVLTNKRILFFRSKSFGLVTDFNDYLWKDVAESHISEAILGSTFTMTAVTGYIETIDYIPKSQARKLYQYAQGKEEQMIEYRREKELEERRAAAGGIVVNTQNENQEKAAEPQEAKSETPAEDPMETLLKLKAFLDNDLISLEDYETKKKEILSRM</sequence>
<protein>
    <submittedName>
        <fullName evidence="3">PH domain-containing protein</fullName>
    </submittedName>
</protein>
<evidence type="ECO:0000256" key="1">
    <source>
        <dbReference type="SAM" id="MobiDB-lite"/>
    </source>
</evidence>
<feature type="domain" description="YokE-like PH" evidence="2">
    <location>
        <begin position="29"/>
        <end position="124"/>
    </location>
</feature>
<dbReference type="Proteomes" id="UP000185207">
    <property type="component" value="Unassembled WGS sequence"/>
</dbReference>
<dbReference type="OrthoDB" id="669357at2"/>
<dbReference type="AlphaFoldDB" id="A0A1N6JIP2"/>